<dbReference type="AlphaFoldDB" id="A0A4R1NGQ5"/>
<protein>
    <submittedName>
        <fullName evidence="6">Putative spermidine/putrescine transport system substrate-binding protein</fullName>
    </submittedName>
</protein>
<dbReference type="InterPro" id="IPR006311">
    <property type="entry name" value="TAT_signal"/>
</dbReference>
<comment type="caution">
    <text evidence="6">The sequence shown here is derived from an EMBL/GenBank/DDBJ whole genome shotgun (WGS) entry which is preliminary data.</text>
</comment>
<dbReference type="PANTHER" id="PTHR30006:SF3">
    <property type="entry name" value="THIAMINE-BINDING PERIPLASMIC PROTEIN"/>
    <property type="match status" value="1"/>
</dbReference>
<dbReference type="InterPro" id="IPR006059">
    <property type="entry name" value="SBP"/>
</dbReference>
<keyword evidence="5" id="KW-0574">Periplasm</keyword>
<accession>A0A4R1NGQ5</accession>
<keyword evidence="3" id="KW-0813">Transport</keyword>
<dbReference type="CDD" id="cd13589">
    <property type="entry name" value="PBP2_polyamine_RpCGA009"/>
    <property type="match status" value="1"/>
</dbReference>
<gene>
    <name evidence="6" type="ORF">EZJ58_4452</name>
</gene>
<dbReference type="GO" id="GO:0030975">
    <property type="term" value="F:thiamine binding"/>
    <property type="evidence" value="ECO:0007669"/>
    <property type="project" value="TreeGrafter"/>
</dbReference>
<dbReference type="Proteomes" id="UP000294555">
    <property type="component" value="Unassembled WGS sequence"/>
</dbReference>
<reference evidence="6 7" key="1">
    <citation type="submission" date="2019-02" db="EMBL/GenBank/DDBJ databases">
        <title>Investigation of anaerobic lignin degradation for improved lignocellulosic biofuels.</title>
        <authorList>
            <person name="Deangelis K."/>
        </authorList>
    </citation>
    <scope>NUCLEOTIDE SEQUENCE [LARGE SCALE GENOMIC DNA]</scope>
    <source>
        <strain evidence="6 7">159R</strain>
    </source>
</reference>
<evidence type="ECO:0000313" key="7">
    <source>
        <dbReference type="Proteomes" id="UP000294555"/>
    </source>
</evidence>
<sequence length="365" mass="39654">MSKNSRSSQRAGGLTRRSFILASAAILPVAAGFSRVSLAALAGETLVVRTSSGGSYGEAMDRAIFAPFTKATGIRIIKTASDMAPLIASAKQDKPLVDIVDTSEGLLQTLAANGALNAIDYGKCRLFTVDDIGKDAAKQYMVRRMVYARVLGYRKNAFTGAVPADWREFWDAEKFPGARALPGLGLDMPDLEFALLADGVPMNEIYPINIDRALAAYSRIRGKIQSFYNTDAISANLLSTGEVDIEPIANGRIQSMIDDGGGYAIEWNQHMKVPSAYAILKGAKNLENAYRFLDFALSPQVQADFAKEIPYGPVNKKAFDLIPAGIAAKLPTNPAWSDKGFMQDVKWWGDNSQLVTNKWNLWAAQ</sequence>
<evidence type="ECO:0000256" key="1">
    <source>
        <dbReference type="ARBA" id="ARBA00004418"/>
    </source>
</evidence>
<dbReference type="Gene3D" id="3.40.190.10">
    <property type="entry name" value="Periplasmic binding protein-like II"/>
    <property type="match status" value="2"/>
</dbReference>
<evidence type="ECO:0000256" key="3">
    <source>
        <dbReference type="ARBA" id="ARBA00022448"/>
    </source>
</evidence>
<dbReference type="Pfam" id="PF13416">
    <property type="entry name" value="SBP_bac_8"/>
    <property type="match status" value="1"/>
</dbReference>
<name>A0A4R1NGQ5_9GAMM</name>
<evidence type="ECO:0000256" key="5">
    <source>
        <dbReference type="ARBA" id="ARBA00022764"/>
    </source>
</evidence>
<comment type="subcellular location">
    <subcellularLocation>
        <location evidence="1">Periplasm</location>
    </subcellularLocation>
</comment>
<proteinExistence type="inferred from homology"/>
<evidence type="ECO:0000256" key="2">
    <source>
        <dbReference type="ARBA" id="ARBA00008520"/>
    </source>
</evidence>
<dbReference type="RefSeq" id="WP_132925444.1">
    <property type="nucleotide sequence ID" value="NZ_SJOI01000001.1"/>
</dbReference>
<keyword evidence="4" id="KW-0732">Signal</keyword>
<dbReference type="GO" id="GO:0030288">
    <property type="term" value="C:outer membrane-bounded periplasmic space"/>
    <property type="evidence" value="ECO:0007669"/>
    <property type="project" value="TreeGrafter"/>
</dbReference>
<dbReference type="PROSITE" id="PS51318">
    <property type="entry name" value="TAT"/>
    <property type="match status" value="1"/>
</dbReference>
<dbReference type="OrthoDB" id="7053620at2"/>
<dbReference type="GO" id="GO:0015888">
    <property type="term" value="P:thiamine transport"/>
    <property type="evidence" value="ECO:0007669"/>
    <property type="project" value="TreeGrafter"/>
</dbReference>
<evidence type="ECO:0000313" key="6">
    <source>
        <dbReference type="EMBL" id="TCL06217.1"/>
    </source>
</evidence>
<dbReference type="GO" id="GO:0030976">
    <property type="term" value="F:thiamine pyrophosphate binding"/>
    <property type="evidence" value="ECO:0007669"/>
    <property type="project" value="TreeGrafter"/>
</dbReference>
<dbReference type="EMBL" id="SJOI01000001">
    <property type="protein sequence ID" value="TCL06217.1"/>
    <property type="molecule type" value="Genomic_DNA"/>
</dbReference>
<dbReference type="SUPFAM" id="SSF53850">
    <property type="entry name" value="Periplasmic binding protein-like II"/>
    <property type="match status" value="1"/>
</dbReference>
<keyword evidence="7" id="KW-1185">Reference proteome</keyword>
<comment type="similarity">
    <text evidence="2">Belongs to the bacterial solute-binding protein 1 family.</text>
</comment>
<organism evidence="6 7">
    <name type="scientific">Sodalis ligni</name>
    <dbReference type="NCBI Taxonomy" id="2697027"/>
    <lineage>
        <taxon>Bacteria</taxon>
        <taxon>Pseudomonadati</taxon>
        <taxon>Pseudomonadota</taxon>
        <taxon>Gammaproteobacteria</taxon>
        <taxon>Enterobacterales</taxon>
        <taxon>Bruguierivoracaceae</taxon>
        <taxon>Sodalis</taxon>
    </lineage>
</organism>
<evidence type="ECO:0000256" key="4">
    <source>
        <dbReference type="ARBA" id="ARBA00022729"/>
    </source>
</evidence>
<dbReference type="PANTHER" id="PTHR30006">
    <property type="entry name" value="THIAMINE-BINDING PERIPLASMIC PROTEIN-RELATED"/>
    <property type="match status" value="1"/>
</dbReference>